<protein>
    <submittedName>
        <fullName evidence="1">Uncharacterized protein</fullName>
    </submittedName>
</protein>
<dbReference type="OrthoDB" id="2087106at2"/>
<dbReference type="Proteomes" id="UP000294919">
    <property type="component" value="Unassembled WGS sequence"/>
</dbReference>
<organism evidence="1 2">
    <name type="scientific">Marinisporobacter balticus</name>
    <dbReference type="NCBI Taxonomy" id="2018667"/>
    <lineage>
        <taxon>Bacteria</taxon>
        <taxon>Bacillati</taxon>
        <taxon>Bacillota</taxon>
        <taxon>Clostridia</taxon>
        <taxon>Peptostreptococcales</taxon>
        <taxon>Thermotaleaceae</taxon>
        <taxon>Marinisporobacter</taxon>
    </lineage>
</organism>
<gene>
    <name evidence="1" type="ORF">EV214_13154</name>
</gene>
<evidence type="ECO:0000313" key="1">
    <source>
        <dbReference type="EMBL" id="TCO69530.1"/>
    </source>
</evidence>
<dbReference type="EMBL" id="SLWV01000031">
    <property type="protein sequence ID" value="TCO69530.1"/>
    <property type="molecule type" value="Genomic_DNA"/>
</dbReference>
<sequence length="111" mass="12798">MSANPYKILDKVDGDTIIYCESTKVMLDQNLDLKLIWETNEGQYYLTLDSIYEQVKKKIESKMKEAGLSLSKKYIPFIRVSYETGLWGVIFEIGNYGESQWIVHGITKGYA</sequence>
<evidence type="ECO:0000313" key="2">
    <source>
        <dbReference type="Proteomes" id="UP000294919"/>
    </source>
</evidence>
<name>A0A4V2S9Y8_9FIRM</name>
<dbReference type="AlphaFoldDB" id="A0A4V2S9Y8"/>
<reference evidence="1 2" key="1">
    <citation type="submission" date="2019-03" db="EMBL/GenBank/DDBJ databases">
        <title>Genomic Encyclopedia of Type Strains, Phase IV (KMG-IV): sequencing the most valuable type-strain genomes for metagenomic binning, comparative biology and taxonomic classification.</title>
        <authorList>
            <person name="Goeker M."/>
        </authorList>
    </citation>
    <scope>NUCLEOTIDE SEQUENCE [LARGE SCALE GENOMIC DNA]</scope>
    <source>
        <strain evidence="1 2">DSM 102940</strain>
    </source>
</reference>
<dbReference type="RefSeq" id="WP_132247541.1">
    <property type="nucleotide sequence ID" value="NZ_SLWV01000031.1"/>
</dbReference>
<keyword evidence="2" id="KW-1185">Reference proteome</keyword>
<comment type="caution">
    <text evidence="1">The sequence shown here is derived from an EMBL/GenBank/DDBJ whole genome shotgun (WGS) entry which is preliminary data.</text>
</comment>
<accession>A0A4V2S9Y8</accession>
<proteinExistence type="predicted"/>